<comment type="caution">
    <text evidence="2">The sequence shown here is derived from an EMBL/GenBank/DDBJ whole genome shotgun (WGS) entry which is preliminary data.</text>
</comment>
<reference evidence="2" key="1">
    <citation type="submission" date="2021-06" db="EMBL/GenBank/DDBJ databases">
        <authorList>
            <person name="Kallberg Y."/>
            <person name="Tangrot J."/>
            <person name="Rosling A."/>
        </authorList>
    </citation>
    <scope>NUCLEOTIDE SEQUENCE</scope>
    <source>
        <strain evidence="2">UK204</strain>
    </source>
</reference>
<evidence type="ECO:0000259" key="1">
    <source>
        <dbReference type="Pfam" id="PF00646"/>
    </source>
</evidence>
<keyword evidence="3" id="KW-1185">Reference proteome</keyword>
<accession>A0A9N9DB05</accession>
<dbReference type="Proteomes" id="UP000789570">
    <property type="component" value="Unassembled WGS sequence"/>
</dbReference>
<dbReference type="InterPro" id="IPR001810">
    <property type="entry name" value="F-box_dom"/>
</dbReference>
<evidence type="ECO:0000313" key="2">
    <source>
        <dbReference type="EMBL" id="CAG8632460.1"/>
    </source>
</evidence>
<dbReference type="InterPro" id="IPR036047">
    <property type="entry name" value="F-box-like_dom_sf"/>
</dbReference>
<protein>
    <submittedName>
        <fullName evidence="2">9308_t:CDS:1</fullName>
    </submittedName>
</protein>
<dbReference type="EMBL" id="CAJVPQ010003595">
    <property type="protein sequence ID" value="CAG8632460.1"/>
    <property type="molecule type" value="Genomic_DNA"/>
</dbReference>
<dbReference type="SUPFAM" id="SSF81383">
    <property type="entry name" value="F-box domain"/>
    <property type="match status" value="1"/>
</dbReference>
<evidence type="ECO:0000313" key="3">
    <source>
        <dbReference type="Proteomes" id="UP000789570"/>
    </source>
</evidence>
<sequence>MVQSHNLKTNIFPNEIFQHALALLPLKEIYSFKRVNKAWYRLCDHAIVEHITTSGSKIHVRAGTSKKPKLCYDLNFVGYDPISNIFTFQPLHDNIESTFCYLKHLREIRILFGEWEGVNTTLNKFSPSDPKFEIPNRHVDPQASEVLRRAKLEFHKNYIESLRKVYQLDDEPSLKEGTMISCLGDKDIVLKCHITTALPCNVPNDQLNFEDDDAGGVVYSLKIDFVKVCASWLVSGTTSNFIPEDSRNQIFAPRFNLLDQILAEHNITRYYRYSSIVLKWILSDYDRNDKKTIELIQRILYTQGNFSIRSKVETALEEQNVKKQNMWKYSLVARFLCDPDSYPDPLDMVVDRVVRAERSESDQMKDNNHHKLSRFSRGLYFIKMKFILSDT</sequence>
<proteinExistence type="predicted"/>
<feature type="domain" description="F-box" evidence="1">
    <location>
        <begin position="12"/>
        <end position="45"/>
    </location>
</feature>
<gene>
    <name evidence="2" type="ORF">FCALED_LOCUS10142</name>
</gene>
<organism evidence="2 3">
    <name type="scientific">Funneliformis caledonium</name>
    <dbReference type="NCBI Taxonomy" id="1117310"/>
    <lineage>
        <taxon>Eukaryota</taxon>
        <taxon>Fungi</taxon>
        <taxon>Fungi incertae sedis</taxon>
        <taxon>Mucoromycota</taxon>
        <taxon>Glomeromycotina</taxon>
        <taxon>Glomeromycetes</taxon>
        <taxon>Glomerales</taxon>
        <taxon>Glomeraceae</taxon>
        <taxon>Funneliformis</taxon>
    </lineage>
</organism>
<dbReference type="OrthoDB" id="3219396at2759"/>
<dbReference type="Pfam" id="PF00646">
    <property type="entry name" value="F-box"/>
    <property type="match status" value="1"/>
</dbReference>
<dbReference type="AlphaFoldDB" id="A0A9N9DB05"/>
<dbReference type="CDD" id="cd09917">
    <property type="entry name" value="F-box_SF"/>
    <property type="match status" value="1"/>
</dbReference>
<name>A0A9N9DB05_9GLOM</name>